<dbReference type="InterPro" id="IPR013396">
    <property type="entry name" value="CRISPR-assoc_prot_Csy4"/>
</dbReference>
<reference evidence="1 2" key="1">
    <citation type="submission" date="2023-04" db="EMBL/GenBank/DDBJ databases">
        <title>Halomonas strains isolated from rhizosphere soil.</title>
        <authorList>
            <person name="Xu L."/>
            <person name="Sun J.-Q."/>
        </authorList>
    </citation>
    <scope>NUCLEOTIDE SEQUENCE [LARGE SCALE GENOMIC DNA]</scope>
    <source>
        <strain evidence="1 2">LN1S58</strain>
    </source>
</reference>
<protein>
    <submittedName>
        <fullName evidence="1">Type I-F CRISPR-associated endoribonuclease Cas6/Csy4</fullName>
    </submittedName>
</protein>
<comment type="caution">
    <text evidence="1">The sequence shown here is derived from an EMBL/GenBank/DDBJ whole genome shotgun (WGS) entry which is preliminary data.</text>
</comment>
<name>A0ABT6VIK7_9GAMM</name>
<dbReference type="Pfam" id="PF09618">
    <property type="entry name" value="Cas_Csy4"/>
    <property type="match status" value="1"/>
</dbReference>
<dbReference type="CDD" id="cd09739">
    <property type="entry name" value="Cas6_I-F"/>
    <property type="match status" value="1"/>
</dbReference>
<gene>
    <name evidence="1" type="primary">cas6f</name>
    <name evidence="1" type="ORF">QLQ84_06910</name>
</gene>
<dbReference type="NCBIfam" id="TIGR02563">
    <property type="entry name" value="cas_Csy4"/>
    <property type="match status" value="1"/>
</dbReference>
<dbReference type="Proteomes" id="UP001244242">
    <property type="component" value="Unassembled WGS sequence"/>
</dbReference>
<accession>A0ABT6VIK7</accession>
<dbReference type="Gene3D" id="3.30.70.2540">
    <property type="entry name" value="CRISPR-associated endoribonuclease Cas6/Csy4"/>
    <property type="match status" value="1"/>
</dbReference>
<sequence>MDYYIDIRLRPDPEFPPPLLMGALFGKFHRALVALEADDIGVSFPGYSQRPRTMGETLRLHGSAAALDKLMSQDWLTGMRDHIDMTTLEEVPGSAQHRIVRRRQFKTNAERLRRRRAQRHNETLEEARSQIPDSVERKVNLPFITLRSLSTGERFCLFIEQGETHPEPVPGTFNRYGLSQGATVPWF</sequence>
<proteinExistence type="predicted"/>
<organism evidence="1 2">
    <name type="scientific">Halomonas kalidii</name>
    <dbReference type="NCBI Taxonomy" id="3043293"/>
    <lineage>
        <taxon>Bacteria</taxon>
        <taxon>Pseudomonadati</taxon>
        <taxon>Pseudomonadota</taxon>
        <taxon>Gammaproteobacteria</taxon>
        <taxon>Oceanospirillales</taxon>
        <taxon>Halomonadaceae</taxon>
        <taxon>Halomonas</taxon>
    </lineage>
</organism>
<dbReference type="RefSeq" id="WP_282721026.1">
    <property type="nucleotide sequence ID" value="NZ_JASCQO010000032.1"/>
</dbReference>
<keyword evidence="2" id="KW-1185">Reference proteome</keyword>
<dbReference type="EMBL" id="JASCQO010000032">
    <property type="protein sequence ID" value="MDI5933520.1"/>
    <property type="molecule type" value="Genomic_DNA"/>
</dbReference>
<evidence type="ECO:0000313" key="2">
    <source>
        <dbReference type="Proteomes" id="UP001244242"/>
    </source>
</evidence>
<dbReference type="InterPro" id="IPR042564">
    <property type="entry name" value="CRISPR-Cas6/Csy4_sf"/>
</dbReference>
<evidence type="ECO:0000313" key="1">
    <source>
        <dbReference type="EMBL" id="MDI5933520.1"/>
    </source>
</evidence>